<feature type="region of interest" description="Disordered" evidence="1">
    <location>
        <begin position="1"/>
        <end position="29"/>
    </location>
</feature>
<organism evidence="3 4">
    <name type="scientific">Streptomyces echinoruber</name>
    <dbReference type="NCBI Taxonomy" id="68898"/>
    <lineage>
        <taxon>Bacteria</taxon>
        <taxon>Bacillati</taxon>
        <taxon>Actinomycetota</taxon>
        <taxon>Actinomycetes</taxon>
        <taxon>Kitasatosporales</taxon>
        <taxon>Streptomycetaceae</taxon>
        <taxon>Streptomyces</taxon>
    </lineage>
</organism>
<feature type="domain" description="DSBA-like thioredoxin" evidence="2">
    <location>
        <begin position="36"/>
        <end position="229"/>
    </location>
</feature>
<dbReference type="SUPFAM" id="SSF52833">
    <property type="entry name" value="Thioredoxin-like"/>
    <property type="match status" value="1"/>
</dbReference>
<evidence type="ECO:0000259" key="2">
    <source>
        <dbReference type="Pfam" id="PF01323"/>
    </source>
</evidence>
<dbReference type="PANTHER" id="PTHR13887">
    <property type="entry name" value="GLUTATHIONE S-TRANSFERASE KAPPA"/>
    <property type="match status" value="1"/>
</dbReference>
<evidence type="ECO:0000313" key="3">
    <source>
        <dbReference type="EMBL" id="GHA00481.1"/>
    </source>
</evidence>
<feature type="compositionally biased region" description="Pro residues" evidence="1">
    <location>
        <begin position="1"/>
        <end position="24"/>
    </location>
</feature>
<accession>A0A918RKY9</accession>
<evidence type="ECO:0000313" key="4">
    <source>
        <dbReference type="Proteomes" id="UP000623010"/>
    </source>
</evidence>
<comment type="caution">
    <text evidence="3">The sequence shown here is derived from an EMBL/GenBank/DDBJ whole genome shotgun (WGS) entry which is preliminary data.</text>
</comment>
<dbReference type="Gene3D" id="3.40.30.10">
    <property type="entry name" value="Glutaredoxin"/>
    <property type="match status" value="1"/>
</dbReference>
<keyword evidence="4" id="KW-1185">Reference proteome</keyword>
<dbReference type="Proteomes" id="UP000623010">
    <property type="component" value="Unassembled WGS sequence"/>
</dbReference>
<gene>
    <name evidence="3" type="primary">frnE</name>
    <name evidence="3" type="ORF">GCM10010389_44620</name>
</gene>
<dbReference type="CDD" id="cd03024">
    <property type="entry name" value="DsbA_FrnE"/>
    <property type="match status" value="1"/>
</dbReference>
<dbReference type="GO" id="GO:0016491">
    <property type="term" value="F:oxidoreductase activity"/>
    <property type="evidence" value="ECO:0007669"/>
    <property type="project" value="InterPro"/>
</dbReference>
<dbReference type="EMBL" id="BMWH01000019">
    <property type="protein sequence ID" value="GHA00481.1"/>
    <property type="molecule type" value="Genomic_DNA"/>
</dbReference>
<reference evidence="3" key="1">
    <citation type="journal article" date="2014" name="Int. J. Syst. Evol. Microbiol.">
        <title>Complete genome sequence of Corynebacterium casei LMG S-19264T (=DSM 44701T), isolated from a smear-ripened cheese.</title>
        <authorList>
            <consortium name="US DOE Joint Genome Institute (JGI-PGF)"/>
            <person name="Walter F."/>
            <person name="Albersmeier A."/>
            <person name="Kalinowski J."/>
            <person name="Ruckert C."/>
        </authorList>
    </citation>
    <scope>NUCLEOTIDE SEQUENCE</scope>
    <source>
        <strain evidence="3">JCM 5016</strain>
    </source>
</reference>
<dbReference type="Pfam" id="PF01323">
    <property type="entry name" value="DSBA"/>
    <property type="match status" value="1"/>
</dbReference>
<name>A0A918RKY9_9ACTN</name>
<dbReference type="InterPro" id="IPR001853">
    <property type="entry name" value="DSBA-like_thioredoxin_dom"/>
</dbReference>
<proteinExistence type="predicted"/>
<evidence type="ECO:0000256" key="1">
    <source>
        <dbReference type="SAM" id="MobiDB-lite"/>
    </source>
</evidence>
<dbReference type="InterPro" id="IPR036249">
    <property type="entry name" value="Thioredoxin-like_sf"/>
</dbReference>
<dbReference type="PANTHER" id="PTHR13887:SF41">
    <property type="entry name" value="THIOREDOXIN SUPERFAMILY PROTEIN"/>
    <property type="match status" value="1"/>
</dbReference>
<dbReference type="AlphaFoldDB" id="A0A918RKY9"/>
<reference evidence="3" key="2">
    <citation type="submission" date="2020-09" db="EMBL/GenBank/DDBJ databases">
        <authorList>
            <person name="Sun Q."/>
            <person name="Ohkuma M."/>
        </authorList>
    </citation>
    <scope>NUCLEOTIDE SEQUENCE</scope>
    <source>
        <strain evidence="3">JCM 5016</strain>
    </source>
</reference>
<sequence>MTGTPGIPPGPPADPSPTDVPPPEATMAAHSPTRRVEFVLDLVCVHSYLAFTRFERAARRRRAAGDRIEVVFRPFQVAPDAPAEGEPLPERHRRDFGAEAERMTQHMAAVGAREGLRLDFARAVFVNTLPAHRLLAAAGRQGRAEQMAERLFRAYFAEGAHLGDAATLDRLAAETGVRRGGPEEPGERDLAAELAKVRAEGVRQVPLLRLDTGTTLSGAQPEEVYDRALSGQPVG</sequence>
<protein>
    <submittedName>
        <fullName evidence="3">Polyketide synthase</fullName>
    </submittedName>
</protein>